<feature type="non-terminal residue" evidence="6">
    <location>
        <position position="510"/>
    </location>
</feature>
<feature type="non-terminal residue" evidence="6">
    <location>
        <position position="1"/>
    </location>
</feature>
<dbReference type="PANTHER" id="PTHR11963:SF48">
    <property type="entry name" value="DIPEPTIDASE B, ISOFORM A"/>
    <property type="match status" value="1"/>
</dbReference>
<feature type="domain" description="Cytosol aminopeptidase" evidence="5">
    <location>
        <begin position="345"/>
        <end position="352"/>
    </location>
</feature>
<organism evidence="6 7">
    <name type="scientific">Pristionchus mayeri</name>
    <dbReference type="NCBI Taxonomy" id="1317129"/>
    <lineage>
        <taxon>Eukaryota</taxon>
        <taxon>Metazoa</taxon>
        <taxon>Ecdysozoa</taxon>
        <taxon>Nematoda</taxon>
        <taxon>Chromadorea</taxon>
        <taxon>Rhabditida</taxon>
        <taxon>Rhabditina</taxon>
        <taxon>Diplogasteromorpha</taxon>
        <taxon>Diplogasteroidea</taxon>
        <taxon>Neodiplogasteridae</taxon>
        <taxon>Pristionchus</taxon>
    </lineage>
</organism>
<dbReference type="GO" id="GO:0030145">
    <property type="term" value="F:manganese ion binding"/>
    <property type="evidence" value="ECO:0007669"/>
    <property type="project" value="InterPro"/>
</dbReference>
<evidence type="ECO:0000313" key="7">
    <source>
        <dbReference type="Proteomes" id="UP001328107"/>
    </source>
</evidence>
<name>A0AAN5DA51_9BILA</name>
<keyword evidence="7" id="KW-1185">Reference proteome</keyword>
<dbReference type="PANTHER" id="PTHR11963">
    <property type="entry name" value="LEUCINE AMINOPEPTIDASE-RELATED"/>
    <property type="match status" value="1"/>
</dbReference>
<dbReference type="EMBL" id="BTRK01000006">
    <property type="protein sequence ID" value="GMR59261.1"/>
    <property type="molecule type" value="Genomic_DNA"/>
</dbReference>
<dbReference type="PROSITE" id="PS00631">
    <property type="entry name" value="CYTOSOL_AP"/>
    <property type="match status" value="1"/>
</dbReference>
<dbReference type="AlphaFoldDB" id="A0AAN5DA51"/>
<dbReference type="Gene3D" id="3.40.630.10">
    <property type="entry name" value="Zn peptidases"/>
    <property type="match status" value="1"/>
</dbReference>
<evidence type="ECO:0000256" key="2">
    <source>
        <dbReference type="ARBA" id="ARBA00022438"/>
    </source>
</evidence>
<dbReference type="Proteomes" id="UP001328107">
    <property type="component" value="Unassembled WGS sequence"/>
</dbReference>
<evidence type="ECO:0000256" key="4">
    <source>
        <dbReference type="ARBA" id="ARBA00022801"/>
    </source>
</evidence>
<sequence>LLTTHLHRALSISDAAYDGVIVVSHSAAALSSCPPLAQLSPAVEKYLELNRTANFSACVIPVDKSLLPSGRLIYAGTGPVTRDFDDVRRFGHAAREALKLALGAGVKSPLLVTLPHKNYPQAELVAALGALQPAYVPLHVKDDEPNKQRLASFGVLPVGDSASRLLETIEAMDEAFTVTRDIGETGPERMAPPRVAQYLETAFADSPSVRVIVTKDQSVIEKEYPLMAAVNRCANSIERHQARHIRLEYEGEGEIKATYYLVGKGVTLDTGGCDLKVGGSMWGMCRDKYGAAVVAGFFKALERLQPKNIKVIGQLGVVRNSIGANAYSCDEIITSRSGKRIHIYNTDAEGRLVMLDPLTKAREEAEKAVNPHLMTVATLTGHEVLTYGYYASFMDNGPAKRDGLSAQIQKAGDEYGQPVEITRLHHEDFSFHAPDSAASADLRQGNTKPSVQTVRGHMGPAAFLIQGSRIDEHGLDSALPIPFTHVDMGSCEGEHPHTSYPNPLVALVAG</sequence>
<dbReference type="GO" id="GO:0070006">
    <property type="term" value="F:metalloaminopeptidase activity"/>
    <property type="evidence" value="ECO:0007669"/>
    <property type="project" value="InterPro"/>
</dbReference>
<comment type="caution">
    <text evidence="6">The sequence shown here is derived from an EMBL/GenBank/DDBJ whole genome shotgun (WGS) entry which is preliminary data.</text>
</comment>
<protein>
    <recommendedName>
        <fullName evidence="5">Cytosol aminopeptidase domain-containing protein</fullName>
    </recommendedName>
</protein>
<evidence type="ECO:0000259" key="5">
    <source>
        <dbReference type="PROSITE" id="PS00631"/>
    </source>
</evidence>
<dbReference type="InterPro" id="IPR000819">
    <property type="entry name" value="Peptidase_M17_C"/>
</dbReference>
<gene>
    <name evidence="6" type="ORF">PMAYCL1PPCAC_29456</name>
</gene>
<dbReference type="PRINTS" id="PR00481">
    <property type="entry name" value="LAMNOPPTDASE"/>
</dbReference>
<keyword evidence="4" id="KW-0378">Hydrolase</keyword>
<dbReference type="SUPFAM" id="SSF53187">
    <property type="entry name" value="Zn-dependent exopeptidases"/>
    <property type="match status" value="1"/>
</dbReference>
<reference evidence="7" key="1">
    <citation type="submission" date="2022-10" db="EMBL/GenBank/DDBJ databases">
        <title>Genome assembly of Pristionchus species.</title>
        <authorList>
            <person name="Yoshida K."/>
            <person name="Sommer R.J."/>
        </authorList>
    </citation>
    <scope>NUCLEOTIDE SEQUENCE [LARGE SCALE GENOMIC DNA]</scope>
    <source>
        <strain evidence="7">RS5460</strain>
    </source>
</reference>
<evidence type="ECO:0000256" key="1">
    <source>
        <dbReference type="ARBA" id="ARBA00009528"/>
    </source>
</evidence>
<keyword evidence="2" id="KW-0031">Aminopeptidase</keyword>
<comment type="similarity">
    <text evidence="1">Belongs to the peptidase M17 family.</text>
</comment>
<keyword evidence="3" id="KW-0645">Protease</keyword>
<dbReference type="GO" id="GO:0006508">
    <property type="term" value="P:proteolysis"/>
    <property type="evidence" value="ECO:0007669"/>
    <property type="project" value="UniProtKB-KW"/>
</dbReference>
<evidence type="ECO:0000313" key="6">
    <source>
        <dbReference type="EMBL" id="GMR59261.1"/>
    </source>
</evidence>
<dbReference type="Pfam" id="PF00883">
    <property type="entry name" value="Peptidase_M17"/>
    <property type="match status" value="1"/>
</dbReference>
<dbReference type="InterPro" id="IPR011356">
    <property type="entry name" value="Leucine_aapep/pepB"/>
</dbReference>
<proteinExistence type="inferred from homology"/>
<accession>A0AAN5DA51</accession>
<dbReference type="GO" id="GO:0005737">
    <property type="term" value="C:cytoplasm"/>
    <property type="evidence" value="ECO:0007669"/>
    <property type="project" value="InterPro"/>
</dbReference>
<evidence type="ECO:0000256" key="3">
    <source>
        <dbReference type="ARBA" id="ARBA00022670"/>
    </source>
</evidence>